<feature type="repeat" description="ANK" evidence="3">
    <location>
        <begin position="268"/>
        <end position="300"/>
    </location>
</feature>
<dbReference type="Proteomes" id="UP000762676">
    <property type="component" value="Unassembled WGS sequence"/>
</dbReference>
<dbReference type="GO" id="GO:0000976">
    <property type="term" value="F:transcription cis-regulatory region binding"/>
    <property type="evidence" value="ECO:0007669"/>
    <property type="project" value="TreeGrafter"/>
</dbReference>
<proteinExistence type="predicted"/>
<dbReference type="PROSITE" id="PS50225">
    <property type="entry name" value="SOCS"/>
    <property type="match status" value="1"/>
</dbReference>
<dbReference type="SMART" id="SM00969">
    <property type="entry name" value="SOCS_box"/>
    <property type="match status" value="1"/>
</dbReference>
<dbReference type="PANTHER" id="PTHR24193">
    <property type="entry name" value="ANKYRIN REPEAT PROTEIN"/>
    <property type="match status" value="1"/>
</dbReference>
<dbReference type="GO" id="GO:0035556">
    <property type="term" value="P:intracellular signal transduction"/>
    <property type="evidence" value="ECO:0007669"/>
    <property type="project" value="InterPro"/>
</dbReference>
<dbReference type="Pfam" id="PF12796">
    <property type="entry name" value="Ank_2"/>
    <property type="match status" value="3"/>
</dbReference>
<dbReference type="SMART" id="SM00248">
    <property type="entry name" value="ANK"/>
    <property type="match status" value="9"/>
</dbReference>
<feature type="repeat" description="ANK" evidence="3">
    <location>
        <begin position="202"/>
        <end position="234"/>
    </location>
</feature>
<dbReference type="GO" id="GO:0045944">
    <property type="term" value="P:positive regulation of transcription by RNA polymerase II"/>
    <property type="evidence" value="ECO:0007669"/>
    <property type="project" value="TreeGrafter"/>
</dbReference>
<protein>
    <submittedName>
        <fullName evidence="5">Ankyrin-1</fullName>
    </submittedName>
</protein>
<dbReference type="AlphaFoldDB" id="A0AAV4EHQ1"/>
<evidence type="ECO:0000256" key="3">
    <source>
        <dbReference type="PROSITE-ProRule" id="PRU00023"/>
    </source>
</evidence>
<dbReference type="Gene3D" id="1.25.40.20">
    <property type="entry name" value="Ankyrin repeat-containing domain"/>
    <property type="match status" value="3"/>
</dbReference>
<evidence type="ECO:0000256" key="2">
    <source>
        <dbReference type="ARBA" id="ARBA00023043"/>
    </source>
</evidence>
<dbReference type="EMBL" id="BMAT01003668">
    <property type="protein sequence ID" value="GFR60265.1"/>
    <property type="molecule type" value="Genomic_DNA"/>
</dbReference>
<dbReference type="PANTHER" id="PTHR24193:SF121">
    <property type="entry name" value="ADA2A-CONTAINING COMPLEX COMPONENT 3, ISOFORM D"/>
    <property type="match status" value="1"/>
</dbReference>
<dbReference type="PROSITE" id="PS50297">
    <property type="entry name" value="ANK_REP_REGION"/>
    <property type="match status" value="4"/>
</dbReference>
<keyword evidence="2 3" id="KW-0040">ANK repeat</keyword>
<dbReference type="InterPro" id="IPR050663">
    <property type="entry name" value="Ankyrin-SOCS_Box"/>
</dbReference>
<dbReference type="InterPro" id="IPR036770">
    <property type="entry name" value="Ankyrin_rpt-contain_sf"/>
</dbReference>
<evidence type="ECO:0000313" key="6">
    <source>
        <dbReference type="Proteomes" id="UP000762676"/>
    </source>
</evidence>
<dbReference type="PROSITE" id="PS50088">
    <property type="entry name" value="ANK_REPEAT"/>
    <property type="match status" value="5"/>
</dbReference>
<evidence type="ECO:0000259" key="4">
    <source>
        <dbReference type="PROSITE" id="PS50225"/>
    </source>
</evidence>
<dbReference type="Pfam" id="PF07525">
    <property type="entry name" value="SOCS_box"/>
    <property type="match status" value="1"/>
</dbReference>
<feature type="repeat" description="ANK" evidence="3">
    <location>
        <begin position="169"/>
        <end position="201"/>
    </location>
</feature>
<sequence length="580" mass="64961">MKPLLTNNKISFATRRVLQCYIEPILMYGCETWTINKKTHGKLKAVEMWFWRRMLRIPWTAIKTNEEVLNETETTRSLINRTRKRQATFVGHIMRREGLENLLTMGKLEGGRGKGRQREKMLDGLTSWMKAERVTELLLALRDRDVWKDMIANAMEQGTVSSLEDEDTFGNTPLVFAAEKGSLKLLQLYLSHGAEVNRVSHSGTTALHYAAKHGWTECCELLLQHGAEIDAQDIRRFTPLMMASLEGQAGVLKIMLAARCNVNMAAYNRRTALHYASERGFQVCCELLLEAGACIESIDTDKCSPAMVAAHKGSAETLQLLLDVGAKTTGWTRQGMSILHLASESGSIACCDLLIERGFNRNIRCCDGATPLVSAIRSHRISCAHHLIDRGCSLAQRPGDVVTPLGEAVSRGVDPRLVHRLLVKGANPNTVDRFHTLPLWHAVHDLNYIVVKLLLQANSNHWKPTESMLYICSPCSPVSHTLHRDSPTLVRWMLAAYPEEAGAIFRATLADRNFSGQPSSETILLVQELTSSPQPLLRLCRRVVRRQLGAGFSVQEKISNLRLPSLLHSYLLFSDLDIPR</sequence>
<name>A0AAV4EHQ1_9GAST</name>
<dbReference type="Gene3D" id="1.10.750.20">
    <property type="entry name" value="SOCS box"/>
    <property type="match status" value="1"/>
</dbReference>
<dbReference type="InterPro" id="IPR036036">
    <property type="entry name" value="SOCS_box-like_dom_sf"/>
</dbReference>
<reference evidence="5 6" key="1">
    <citation type="journal article" date="2021" name="Elife">
        <title>Chloroplast acquisition without the gene transfer in kleptoplastic sea slugs, Plakobranchus ocellatus.</title>
        <authorList>
            <person name="Maeda T."/>
            <person name="Takahashi S."/>
            <person name="Yoshida T."/>
            <person name="Shimamura S."/>
            <person name="Takaki Y."/>
            <person name="Nagai Y."/>
            <person name="Toyoda A."/>
            <person name="Suzuki Y."/>
            <person name="Arimoto A."/>
            <person name="Ishii H."/>
            <person name="Satoh N."/>
            <person name="Nishiyama T."/>
            <person name="Hasebe M."/>
            <person name="Maruyama T."/>
            <person name="Minagawa J."/>
            <person name="Obokata J."/>
            <person name="Shigenobu S."/>
        </authorList>
    </citation>
    <scope>NUCLEOTIDE SEQUENCE [LARGE SCALE GENOMIC DNA]</scope>
</reference>
<keyword evidence="6" id="KW-1185">Reference proteome</keyword>
<dbReference type="SUPFAM" id="SSF48403">
    <property type="entry name" value="Ankyrin repeat"/>
    <property type="match status" value="1"/>
</dbReference>
<dbReference type="InterPro" id="IPR001496">
    <property type="entry name" value="SOCS_box"/>
</dbReference>
<evidence type="ECO:0000313" key="5">
    <source>
        <dbReference type="EMBL" id="GFR60265.1"/>
    </source>
</evidence>
<comment type="caution">
    <text evidence="5">The sequence shown here is derived from an EMBL/GenBank/DDBJ whole genome shotgun (WGS) entry which is preliminary data.</text>
</comment>
<feature type="domain" description="SOCS box" evidence="4">
    <location>
        <begin position="524"/>
        <end position="577"/>
    </location>
</feature>
<feature type="repeat" description="ANK" evidence="3">
    <location>
        <begin position="334"/>
        <end position="366"/>
    </location>
</feature>
<dbReference type="InterPro" id="IPR002110">
    <property type="entry name" value="Ankyrin_rpt"/>
</dbReference>
<dbReference type="PRINTS" id="PR01415">
    <property type="entry name" value="ANKYRIN"/>
</dbReference>
<dbReference type="SUPFAM" id="SSF158235">
    <property type="entry name" value="SOCS box-like"/>
    <property type="match status" value="1"/>
</dbReference>
<feature type="repeat" description="ANK" evidence="3">
    <location>
        <begin position="400"/>
        <end position="433"/>
    </location>
</feature>
<organism evidence="5 6">
    <name type="scientific">Elysia marginata</name>
    <dbReference type="NCBI Taxonomy" id="1093978"/>
    <lineage>
        <taxon>Eukaryota</taxon>
        <taxon>Metazoa</taxon>
        <taxon>Spiralia</taxon>
        <taxon>Lophotrochozoa</taxon>
        <taxon>Mollusca</taxon>
        <taxon>Gastropoda</taxon>
        <taxon>Heterobranchia</taxon>
        <taxon>Euthyneura</taxon>
        <taxon>Panpulmonata</taxon>
        <taxon>Sacoglossa</taxon>
        <taxon>Placobranchoidea</taxon>
        <taxon>Plakobranchidae</taxon>
        <taxon>Elysia</taxon>
    </lineage>
</organism>
<accession>A0AAV4EHQ1</accession>
<evidence type="ECO:0000256" key="1">
    <source>
        <dbReference type="ARBA" id="ARBA00022737"/>
    </source>
</evidence>
<dbReference type="GO" id="GO:0005634">
    <property type="term" value="C:nucleus"/>
    <property type="evidence" value="ECO:0007669"/>
    <property type="project" value="TreeGrafter"/>
</dbReference>
<gene>
    <name evidence="5" type="ORF">ElyMa_001818400</name>
</gene>
<keyword evidence="1" id="KW-0677">Repeat</keyword>